<organism evidence="2 3">
    <name type="scientific">Stakelama tenebrarum</name>
    <dbReference type="NCBI Taxonomy" id="2711215"/>
    <lineage>
        <taxon>Bacteria</taxon>
        <taxon>Pseudomonadati</taxon>
        <taxon>Pseudomonadota</taxon>
        <taxon>Alphaproteobacteria</taxon>
        <taxon>Sphingomonadales</taxon>
        <taxon>Sphingomonadaceae</taxon>
        <taxon>Stakelama</taxon>
    </lineage>
</organism>
<dbReference type="AlphaFoldDB" id="A0A6G6Y7M7"/>
<dbReference type="SUPFAM" id="SSF69118">
    <property type="entry name" value="AhpD-like"/>
    <property type="match status" value="1"/>
</dbReference>
<dbReference type="InterPro" id="IPR029032">
    <property type="entry name" value="AhpD-like"/>
</dbReference>
<dbReference type="GO" id="GO:0051920">
    <property type="term" value="F:peroxiredoxin activity"/>
    <property type="evidence" value="ECO:0007669"/>
    <property type="project" value="InterPro"/>
</dbReference>
<evidence type="ECO:0000313" key="3">
    <source>
        <dbReference type="Proteomes" id="UP000501568"/>
    </source>
</evidence>
<dbReference type="Pfam" id="PF02627">
    <property type="entry name" value="CMD"/>
    <property type="match status" value="1"/>
</dbReference>
<dbReference type="Proteomes" id="UP000501568">
    <property type="component" value="Chromosome"/>
</dbReference>
<keyword evidence="3" id="KW-1185">Reference proteome</keyword>
<dbReference type="InterPro" id="IPR003779">
    <property type="entry name" value="CMD-like"/>
</dbReference>
<protein>
    <submittedName>
        <fullName evidence="2">Carboxymuconolactone decarboxylase family protein</fullName>
    </submittedName>
</protein>
<accession>A0A6G6Y7M7</accession>
<dbReference type="KEGG" id="spzr:G5C33_14335"/>
<dbReference type="PANTHER" id="PTHR34846">
    <property type="entry name" value="4-CARBOXYMUCONOLACTONE DECARBOXYLASE FAMILY PROTEIN (AFU_ORTHOLOGUE AFUA_6G11590)"/>
    <property type="match status" value="1"/>
</dbReference>
<sequence>MYGDDPQGKSLIAPVPRAEWTQEMRDFFAISEGEQCRSEGTRFNIQAVMAKHLPLSTAWVRYNRFIARELELADDLREIAILRIAWRIGAGYEYHQHRAIARRCGLSEDKLAAVAEEVSAVWSDGEALIVRAADEMWRDNAASEATMAGLLDRFGEKRTMEVLWTIGTYAALGWIANSMRVPIEDFMLG</sequence>
<proteinExistence type="predicted"/>
<feature type="domain" description="Carboxymuconolactone decarboxylase-like" evidence="1">
    <location>
        <begin position="57"/>
        <end position="117"/>
    </location>
</feature>
<dbReference type="EMBL" id="CP049109">
    <property type="protein sequence ID" value="QIG80851.1"/>
    <property type="molecule type" value="Genomic_DNA"/>
</dbReference>
<evidence type="ECO:0000259" key="1">
    <source>
        <dbReference type="Pfam" id="PF02627"/>
    </source>
</evidence>
<dbReference type="PANTHER" id="PTHR34846:SF5">
    <property type="entry name" value="CARBOXYMUCONOLACTONE DECARBOXYLASE-LIKE DOMAIN-CONTAINING PROTEIN"/>
    <property type="match status" value="1"/>
</dbReference>
<reference evidence="2 3" key="1">
    <citation type="submission" date="2020-02" db="EMBL/GenBank/DDBJ databases">
        <authorList>
            <person name="Zheng R.K."/>
            <person name="Sun C.M."/>
        </authorList>
    </citation>
    <scope>NUCLEOTIDE SEQUENCE [LARGE SCALE GENOMIC DNA]</scope>
    <source>
        <strain evidence="3">zrk23</strain>
    </source>
</reference>
<evidence type="ECO:0000313" key="2">
    <source>
        <dbReference type="EMBL" id="QIG80851.1"/>
    </source>
</evidence>
<dbReference type="Gene3D" id="1.20.1290.10">
    <property type="entry name" value="AhpD-like"/>
    <property type="match status" value="1"/>
</dbReference>
<name>A0A6G6Y7M7_9SPHN</name>
<gene>
    <name evidence="2" type="ORF">G5C33_14335</name>
</gene>
<dbReference type="RefSeq" id="WP_165327859.1">
    <property type="nucleotide sequence ID" value="NZ_CP049109.1"/>
</dbReference>